<reference evidence="1 2" key="1">
    <citation type="journal article" date="2021" name="BMC Genomics">
        <title>Datura genome reveals duplications of psychoactive alkaloid biosynthetic genes and high mutation rate following tissue culture.</title>
        <authorList>
            <person name="Rajewski A."/>
            <person name="Carter-House D."/>
            <person name="Stajich J."/>
            <person name="Litt A."/>
        </authorList>
    </citation>
    <scope>NUCLEOTIDE SEQUENCE [LARGE SCALE GENOMIC DNA]</scope>
    <source>
        <strain evidence="1">AR-01</strain>
    </source>
</reference>
<accession>A0ABS8VNS7</accession>
<gene>
    <name evidence="1" type="ORF">HAX54_038966</name>
</gene>
<name>A0ABS8VNS7_DATST</name>
<keyword evidence="2" id="KW-1185">Reference proteome</keyword>
<protein>
    <submittedName>
        <fullName evidence="1">Uncharacterized protein</fullName>
    </submittedName>
</protein>
<proteinExistence type="predicted"/>
<evidence type="ECO:0000313" key="2">
    <source>
        <dbReference type="Proteomes" id="UP000823775"/>
    </source>
</evidence>
<evidence type="ECO:0000313" key="1">
    <source>
        <dbReference type="EMBL" id="MCE0481311.1"/>
    </source>
</evidence>
<comment type="caution">
    <text evidence="1">The sequence shown here is derived from an EMBL/GenBank/DDBJ whole genome shotgun (WGS) entry which is preliminary data.</text>
</comment>
<dbReference type="EMBL" id="JACEIK010005358">
    <property type="protein sequence ID" value="MCE0481311.1"/>
    <property type="molecule type" value="Genomic_DNA"/>
</dbReference>
<sequence length="161" mass="17729">MNLKLKKRKREQVITHPSKEVRTLDDIATDTSKLASTEALPFPSTTLVMIKKAINKALGKAYATIQALEHRVSTLEGTGAGEAKLHLLEDDDFEDERAETDEEDFKDVQIGKVVDEEREVQVATQRSMDDLIAQLVGASTSTHTSEVEEITTITAVFTATA</sequence>
<dbReference type="Proteomes" id="UP000823775">
    <property type="component" value="Unassembled WGS sequence"/>
</dbReference>
<organism evidence="1 2">
    <name type="scientific">Datura stramonium</name>
    <name type="common">Jimsonweed</name>
    <name type="synonym">Common thornapple</name>
    <dbReference type="NCBI Taxonomy" id="4076"/>
    <lineage>
        <taxon>Eukaryota</taxon>
        <taxon>Viridiplantae</taxon>
        <taxon>Streptophyta</taxon>
        <taxon>Embryophyta</taxon>
        <taxon>Tracheophyta</taxon>
        <taxon>Spermatophyta</taxon>
        <taxon>Magnoliopsida</taxon>
        <taxon>eudicotyledons</taxon>
        <taxon>Gunneridae</taxon>
        <taxon>Pentapetalae</taxon>
        <taxon>asterids</taxon>
        <taxon>lamiids</taxon>
        <taxon>Solanales</taxon>
        <taxon>Solanaceae</taxon>
        <taxon>Solanoideae</taxon>
        <taxon>Datureae</taxon>
        <taxon>Datura</taxon>
    </lineage>
</organism>